<comment type="caution">
    <text evidence="2">The sequence shown here is derived from an EMBL/GenBank/DDBJ whole genome shotgun (WGS) entry which is preliminary data.</text>
</comment>
<keyword evidence="3" id="KW-1185">Reference proteome</keyword>
<evidence type="ECO:0000313" key="3">
    <source>
        <dbReference type="Proteomes" id="UP001195483"/>
    </source>
</evidence>
<feature type="transmembrane region" description="Helical" evidence="1">
    <location>
        <begin position="6"/>
        <end position="26"/>
    </location>
</feature>
<accession>A0AAE0RMA5</accession>
<evidence type="ECO:0000313" key="2">
    <source>
        <dbReference type="EMBL" id="KAK3575945.1"/>
    </source>
</evidence>
<sequence>MVSSWLHSLHYPIVLGALLLSFTFFFSKRHKFMETELTEVREKNQTEFVRQKLLMDEALKDVKEKTGKRV</sequence>
<keyword evidence="1" id="KW-0472">Membrane</keyword>
<protein>
    <submittedName>
        <fullName evidence="2">Uncharacterized protein</fullName>
    </submittedName>
</protein>
<keyword evidence="1" id="KW-0812">Transmembrane</keyword>
<reference evidence="2" key="2">
    <citation type="journal article" date="2021" name="Genome Biol. Evol.">
        <title>Developing a high-quality reference genome for a parasitic bivalve with doubly uniparental inheritance (Bivalvia: Unionida).</title>
        <authorList>
            <person name="Smith C.H."/>
        </authorList>
    </citation>
    <scope>NUCLEOTIDE SEQUENCE</scope>
    <source>
        <strain evidence="2">CHS0354</strain>
        <tissue evidence="2">Mantle</tissue>
    </source>
</reference>
<gene>
    <name evidence="2" type="ORF">CHS0354_001148</name>
</gene>
<keyword evidence="1" id="KW-1133">Transmembrane helix</keyword>
<dbReference type="Proteomes" id="UP001195483">
    <property type="component" value="Unassembled WGS sequence"/>
</dbReference>
<organism evidence="2 3">
    <name type="scientific">Potamilus streckersoni</name>
    <dbReference type="NCBI Taxonomy" id="2493646"/>
    <lineage>
        <taxon>Eukaryota</taxon>
        <taxon>Metazoa</taxon>
        <taxon>Spiralia</taxon>
        <taxon>Lophotrochozoa</taxon>
        <taxon>Mollusca</taxon>
        <taxon>Bivalvia</taxon>
        <taxon>Autobranchia</taxon>
        <taxon>Heteroconchia</taxon>
        <taxon>Palaeoheterodonta</taxon>
        <taxon>Unionida</taxon>
        <taxon>Unionoidea</taxon>
        <taxon>Unionidae</taxon>
        <taxon>Ambleminae</taxon>
        <taxon>Lampsilini</taxon>
        <taxon>Potamilus</taxon>
    </lineage>
</organism>
<evidence type="ECO:0000256" key="1">
    <source>
        <dbReference type="SAM" id="Phobius"/>
    </source>
</evidence>
<proteinExistence type="predicted"/>
<reference evidence="2" key="1">
    <citation type="journal article" date="2021" name="Genome Biol. Evol.">
        <title>A High-Quality Reference Genome for a Parasitic Bivalve with Doubly Uniparental Inheritance (Bivalvia: Unionida).</title>
        <authorList>
            <person name="Smith C.H."/>
        </authorList>
    </citation>
    <scope>NUCLEOTIDE SEQUENCE</scope>
    <source>
        <strain evidence="2">CHS0354</strain>
    </source>
</reference>
<name>A0AAE0RMA5_9BIVA</name>
<reference evidence="2" key="3">
    <citation type="submission" date="2023-05" db="EMBL/GenBank/DDBJ databases">
        <authorList>
            <person name="Smith C.H."/>
        </authorList>
    </citation>
    <scope>NUCLEOTIDE SEQUENCE</scope>
    <source>
        <strain evidence="2">CHS0354</strain>
        <tissue evidence="2">Mantle</tissue>
    </source>
</reference>
<dbReference type="EMBL" id="JAEAOA010000119">
    <property type="protein sequence ID" value="KAK3575945.1"/>
    <property type="molecule type" value="Genomic_DNA"/>
</dbReference>
<dbReference type="AlphaFoldDB" id="A0AAE0RMA5"/>